<accession>A0AAE2ZSP4</accession>
<keyword evidence="6" id="KW-0464">Manganese</keyword>
<dbReference type="PANTHER" id="PTHR12992:SF11">
    <property type="entry name" value="MITOCHONDRIAL COENZYME A DIPHOSPHATASE NUDT8"/>
    <property type="match status" value="1"/>
</dbReference>
<dbReference type="PROSITE" id="PS51462">
    <property type="entry name" value="NUDIX"/>
    <property type="match status" value="1"/>
</dbReference>
<evidence type="ECO:0000313" key="8">
    <source>
        <dbReference type="EMBL" id="MBW8638807.1"/>
    </source>
</evidence>
<dbReference type="GO" id="GO:0046872">
    <property type="term" value="F:metal ion binding"/>
    <property type="evidence" value="ECO:0007669"/>
    <property type="project" value="UniProtKB-KW"/>
</dbReference>
<protein>
    <submittedName>
        <fullName evidence="8">CoA pyrophosphatase</fullName>
    </submittedName>
</protein>
<gene>
    <name evidence="8" type="ORF">K1W69_16545</name>
</gene>
<dbReference type="InterPro" id="IPR015797">
    <property type="entry name" value="NUDIX_hydrolase-like_dom_sf"/>
</dbReference>
<evidence type="ECO:0000256" key="6">
    <source>
        <dbReference type="ARBA" id="ARBA00023211"/>
    </source>
</evidence>
<comment type="caution">
    <text evidence="8">The sequence shown here is derived from an EMBL/GenBank/DDBJ whole genome shotgun (WGS) entry which is preliminary data.</text>
</comment>
<feature type="domain" description="Nudix hydrolase" evidence="7">
    <location>
        <begin position="47"/>
        <end position="179"/>
    </location>
</feature>
<evidence type="ECO:0000256" key="1">
    <source>
        <dbReference type="ARBA" id="ARBA00001936"/>
    </source>
</evidence>
<keyword evidence="5" id="KW-0460">Magnesium</keyword>
<keyword evidence="9" id="KW-1185">Reference proteome</keyword>
<name>A0AAE2ZSP4_9HYPH</name>
<dbReference type="PANTHER" id="PTHR12992">
    <property type="entry name" value="NUDIX HYDROLASE"/>
    <property type="match status" value="1"/>
</dbReference>
<dbReference type="GO" id="GO:0010945">
    <property type="term" value="F:coenzyme A diphosphatase activity"/>
    <property type="evidence" value="ECO:0007669"/>
    <property type="project" value="InterPro"/>
</dbReference>
<dbReference type="Proteomes" id="UP001196509">
    <property type="component" value="Unassembled WGS sequence"/>
</dbReference>
<keyword evidence="3" id="KW-0479">Metal-binding</keyword>
<dbReference type="SUPFAM" id="SSF55811">
    <property type="entry name" value="Nudix"/>
    <property type="match status" value="1"/>
</dbReference>
<dbReference type="Gene3D" id="3.90.79.10">
    <property type="entry name" value="Nucleoside Triphosphate Pyrophosphohydrolase"/>
    <property type="match status" value="1"/>
</dbReference>
<dbReference type="InterPro" id="IPR045121">
    <property type="entry name" value="CoAse"/>
</dbReference>
<dbReference type="InterPro" id="IPR000086">
    <property type="entry name" value="NUDIX_hydrolase_dom"/>
</dbReference>
<keyword evidence="4" id="KW-0378">Hydrolase</keyword>
<sequence>MKLDADQRFSARALRDTITARPAVDDDALFGDHLLNPDLHTWVLKQKLRDAAVLVPFVDYGDHTSLLLTQRTTKMRTHSGQIAFPGGAIDPEDESPEAAAMREADEEIGLPADHIEPFGRLPLYCTATGFRIFPVLAIVEPGFSIELNRHEVDDAFEVPLEFLMDPANHNRESRVWQGLERHYYTMPYDQRYIWGVTAGIIRTLYEIYFADR</sequence>
<dbReference type="EMBL" id="JAICBX010000003">
    <property type="protein sequence ID" value="MBW8638807.1"/>
    <property type="molecule type" value="Genomic_DNA"/>
</dbReference>
<dbReference type="Pfam" id="PF00293">
    <property type="entry name" value="NUDIX"/>
    <property type="match status" value="1"/>
</dbReference>
<comment type="cofactor">
    <cofactor evidence="1">
        <name>Mn(2+)</name>
        <dbReference type="ChEBI" id="CHEBI:29035"/>
    </cofactor>
</comment>
<comment type="cofactor">
    <cofactor evidence="2">
        <name>Mg(2+)</name>
        <dbReference type="ChEBI" id="CHEBI:18420"/>
    </cofactor>
</comment>
<organism evidence="8 9">
    <name type="scientific">Flavimaribacter sediminis</name>
    <dbReference type="NCBI Taxonomy" id="2865987"/>
    <lineage>
        <taxon>Bacteria</taxon>
        <taxon>Pseudomonadati</taxon>
        <taxon>Pseudomonadota</taxon>
        <taxon>Alphaproteobacteria</taxon>
        <taxon>Hyphomicrobiales</taxon>
        <taxon>Rhizobiaceae</taxon>
        <taxon>Flavimaribacter</taxon>
    </lineage>
</organism>
<dbReference type="RefSeq" id="WP_220229537.1">
    <property type="nucleotide sequence ID" value="NZ_JAICBX010000003.1"/>
</dbReference>
<evidence type="ECO:0000313" key="9">
    <source>
        <dbReference type="Proteomes" id="UP001196509"/>
    </source>
</evidence>
<reference evidence="8" key="1">
    <citation type="submission" date="2021-08" db="EMBL/GenBank/DDBJ databases">
        <title>Hoeflea bacterium WL0058 sp. nov., isolated from the sediment.</title>
        <authorList>
            <person name="Wang L."/>
            <person name="Zhang D."/>
        </authorList>
    </citation>
    <scope>NUCLEOTIDE SEQUENCE</scope>
    <source>
        <strain evidence="8">WL0058</strain>
    </source>
</reference>
<evidence type="ECO:0000256" key="5">
    <source>
        <dbReference type="ARBA" id="ARBA00022842"/>
    </source>
</evidence>
<evidence type="ECO:0000256" key="4">
    <source>
        <dbReference type="ARBA" id="ARBA00022801"/>
    </source>
</evidence>
<proteinExistence type="predicted"/>
<evidence type="ECO:0000256" key="3">
    <source>
        <dbReference type="ARBA" id="ARBA00022723"/>
    </source>
</evidence>
<dbReference type="NCBIfam" id="NF007980">
    <property type="entry name" value="PRK10707.1"/>
    <property type="match status" value="1"/>
</dbReference>
<evidence type="ECO:0000256" key="2">
    <source>
        <dbReference type="ARBA" id="ARBA00001946"/>
    </source>
</evidence>
<dbReference type="CDD" id="cd03426">
    <property type="entry name" value="NUDIX_CoAse_Nudt7"/>
    <property type="match status" value="1"/>
</dbReference>
<dbReference type="AlphaFoldDB" id="A0AAE2ZSP4"/>
<evidence type="ECO:0000259" key="7">
    <source>
        <dbReference type="PROSITE" id="PS51462"/>
    </source>
</evidence>